<organism evidence="2 3">
    <name type="scientific">Priestia koreensis</name>
    <dbReference type="NCBI Taxonomy" id="284581"/>
    <lineage>
        <taxon>Bacteria</taxon>
        <taxon>Bacillati</taxon>
        <taxon>Bacillota</taxon>
        <taxon>Bacilli</taxon>
        <taxon>Bacillales</taxon>
        <taxon>Bacillaceae</taxon>
        <taxon>Priestia</taxon>
    </lineage>
</organism>
<protein>
    <submittedName>
        <fullName evidence="2">Uncharacterized protein</fullName>
    </submittedName>
</protein>
<comment type="caution">
    <text evidence="2">The sequence shown here is derived from an EMBL/GenBank/DDBJ whole genome shotgun (WGS) entry which is preliminary data.</text>
</comment>
<name>A0A0M0KWR7_9BACI</name>
<evidence type="ECO:0000313" key="3">
    <source>
        <dbReference type="Proteomes" id="UP000037558"/>
    </source>
</evidence>
<dbReference type="RefSeq" id="WP_053402862.1">
    <property type="nucleotide sequence ID" value="NZ_LILC01000023.1"/>
</dbReference>
<dbReference type="AlphaFoldDB" id="A0A0M0KWR7"/>
<gene>
    <name evidence="2" type="ORF">AMD01_18195</name>
</gene>
<evidence type="ECO:0000256" key="1">
    <source>
        <dbReference type="SAM" id="MobiDB-lite"/>
    </source>
</evidence>
<dbReference type="Proteomes" id="UP000037558">
    <property type="component" value="Unassembled WGS sequence"/>
</dbReference>
<accession>A0A0M0KWR7</accession>
<feature type="compositionally biased region" description="Basic and acidic residues" evidence="1">
    <location>
        <begin position="9"/>
        <end position="20"/>
    </location>
</feature>
<dbReference type="EMBL" id="LILC01000023">
    <property type="protein sequence ID" value="KOO43052.1"/>
    <property type="molecule type" value="Genomic_DNA"/>
</dbReference>
<feature type="region of interest" description="Disordered" evidence="1">
    <location>
        <begin position="1"/>
        <end position="20"/>
    </location>
</feature>
<dbReference type="Gene3D" id="1.20.120.20">
    <property type="entry name" value="Apolipoprotein"/>
    <property type="match status" value="1"/>
</dbReference>
<evidence type="ECO:0000313" key="2">
    <source>
        <dbReference type="EMBL" id="KOO43052.1"/>
    </source>
</evidence>
<feature type="region of interest" description="Disordered" evidence="1">
    <location>
        <begin position="189"/>
        <end position="208"/>
    </location>
</feature>
<sequence length="319" mass="35931">MKKKKAERKAHADRVKAKKEAALEKKRLAEEAKLKETLGVLAPGVDAMNAIANKWNDPTKTISKKWDDAWYDIYEWRDNTKKDFQEGWKSLQYGTGDAVEETWNDLKHTVLHPVDTYNAVKKTIEVIAHDPLASGQAVWEEVSQNFREKVIKGDANDRVEYITHALTGLGISAVGGKGLDKVVKGLKATKSGDSESSHSSKNRLHQHVQSISHRTQYELERILQSPFAYAGNTRPISGTKDLIEQVDKKSVMVESRGEGTGKNDYVEETGRLGGKHYSEKDLRLLGNYLEKRGVKLKVGDEFLPQEKEEALTIILGNWY</sequence>
<proteinExistence type="predicted"/>
<dbReference type="PATRIC" id="fig|284581.3.peg.3153"/>
<dbReference type="STRING" id="284581.AMD01_18195"/>
<keyword evidence="3" id="KW-1185">Reference proteome</keyword>
<reference evidence="3" key="1">
    <citation type="submission" date="2015-08" db="EMBL/GenBank/DDBJ databases">
        <title>Fjat-14210 dsm16467.</title>
        <authorList>
            <person name="Liu B."/>
            <person name="Wang J."/>
            <person name="Zhu Y."/>
            <person name="Liu G."/>
            <person name="Chen Q."/>
            <person name="Chen Z."/>
            <person name="Lan J."/>
            <person name="Che J."/>
            <person name="Ge C."/>
            <person name="Shi H."/>
            <person name="Pan Z."/>
            <person name="Liu X."/>
        </authorList>
    </citation>
    <scope>NUCLEOTIDE SEQUENCE [LARGE SCALE GENOMIC DNA]</scope>
    <source>
        <strain evidence="3">DSM 16467</strain>
    </source>
</reference>